<reference evidence="1" key="2">
    <citation type="submission" date="2020-11" db="EMBL/GenBank/DDBJ databases">
        <authorList>
            <person name="McCartney M.A."/>
            <person name="Auch B."/>
            <person name="Kono T."/>
            <person name="Mallez S."/>
            <person name="Becker A."/>
            <person name="Gohl D.M."/>
            <person name="Silverstein K.A.T."/>
            <person name="Koren S."/>
            <person name="Bechman K.B."/>
            <person name="Herman A."/>
            <person name="Abrahante J.E."/>
            <person name="Garbe J."/>
        </authorList>
    </citation>
    <scope>NUCLEOTIDE SEQUENCE</scope>
    <source>
        <strain evidence="1">Duluth1</strain>
        <tissue evidence="1">Whole animal</tissue>
    </source>
</reference>
<gene>
    <name evidence="1" type="ORF">DPMN_087214</name>
</gene>
<keyword evidence="2" id="KW-1185">Reference proteome</keyword>
<sequence>MEDCDKVWAEAAQLITAERSGSVAGSCPMHACQGKRTSYLTKVGRNTPAQIRTRAVCKTCMPPIWDVCCSGSHCVNTFFATVTLTIDLVT</sequence>
<comment type="caution">
    <text evidence="1">The sequence shown here is derived from an EMBL/GenBank/DDBJ whole genome shotgun (WGS) entry which is preliminary data.</text>
</comment>
<reference evidence="1" key="1">
    <citation type="journal article" date="2019" name="bioRxiv">
        <title>The Genome of the Zebra Mussel, Dreissena polymorpha: A Resource for Invasive Species Research.</title>
        <authorList>
            <person name="McCartney M.A."/>
            <person name="Auch B."/>
            <person name="Kono T."/>
            <person name="Mallez S."/>
            <person name="Zhang Y."/>
            <person name="Obille A."/>
            <person name="Becker A."/>
            <person name="Abrahante J.E."/>
            <person name="Garbe J."/>
            <person name="Badalamenti J.P."/>
            <person name="Herman A."/>
            <person name="Mangelson H."/>
            <person name="Liachko I."/>
            <person name="Sullivan S."/>
            <person name="Sone E.D."/>
            <person name="Koren S."/>
            <person name="Silverstein K.A.T."/>
            <person name="Beckman K.B."/>
            <person name="Gohl D.M."/>
        </authorList>
    </citation>
    <scope>NUCLEOTIDE SEQUENCE</scope>
    <source>
        <strain evidence="1">Duluth1</strain>
        <tissue evidence="1">Whole animal</tissue>
    </source>
</reference>
<proteinExistence type="predicted"/>
<evidence type="ECO:0000313" key="1">
    <source>
        <dbReference type="EMBL" id="KAH3844948.1"/>
    </source>
</evidence>
<dbReference type="EMBL" id="JAIWYP010000003">
    <property type="protein sequence ID" value="KAH3844948.1"/>
    <property type="molecule type" value="Genomic_DNA"/>
</dbReference>
<protein>
    <submittedName>
        <fullName evidence="1">Uncharacterized protein</fullName>
    </submittedName>
</protein>
<organism evidence="1 2">
    <name type="scientific">Dreissena polymorpha</name>
    <name type="common">Zebra mussel</name>
    <name type="synonym">Mytilus polymorpha</name>
    <dbReference type="NCBI Taxonomy" id="45954"/>
    <lineage>
        <taxon>Eukaryota</taxon>
        <taxon>Metazoa</taxon>
        <taxon>Spiralia</taxon>
        <taxon>Lophotrochozoa</taxon>
        <taxon>Mollusca</taxon>
        <taxon>Bivalvia</taxon>
        <taxon>Autobranchia</taxon>
        <taxon>Heteroconchia</taxon>
        <taxon>Euheterodonta</taxon>
        <taxon>Imparidentia</taxon>
        <taxon>Neoheterodontei</taxon>
        <taxon>Myida</taxon>
        <taxon>Dreissenoidea</taxon>
        <taxon>Dreissenidae</taxon>
        <taxon>Dreissena</taxon>
    </lineage>
</organism>
<name>A0A9D4QVW8_DREPO</name>
<dbReference type="Proteomes" id="UP000828390">
    <property type="component" value="Unassembled WGS sequence"/>
</dbReference>
<dbReference type="AlphaFoldDB" id="A0A9D4QVW8"/>
<evidence type="ECO:0000313" key="2">
    <source>
        <dbReference type="Proteomes" id="UP000828390"/>
    </source>
</evidence>
<accession>A0A9D4QVW8</accession>